<keyword evidence="6" id="KW-1185">Reference proteome</keyword>
<dbReference type="SUPFAM" id="SSF46785">
    <property type="entry name" value="Winged helix' DNA-binding domain"/>
    <property type="match status" value="1"/>
</dbReference>
<dbReference type="EMBL" id="CP054856">
    <property type="protein sequence ID" value="QVM85968.1"/>
    <property type="molecule type" value="Genomic_DNA"/>
</dbReference>
<accession>A0ABX8EA41</accession>
<evidence type="ECO:0000313" key="6">
    <source>
        <dbReference type="Proteomes" id="UP000677126"/>
    </source>
</evidence>
<gene>
    <name evidence="5" type="ORF">HT578_02020</name>
</gene>
<dbReference type="InterPro" id="IPR028978">
    <property type="entry name" value="Chorismate_lyase_/UTRA_dom_sf"/>
</dbReference>
<feature type="domain" description="HTH gntR-type" evidence="4">
    <location>
        <begin position="34"/>
        <end position="102"/>
    </location>
</feature>
<evidence type="ECO:0000313" key="5">
    <source>
        <dbReference type="EMBL" id="QVM85968.1"/>
    </source>
</evidence>
<keyword evidence="1" id="KW-0805">Transcription regulation</keyword>
<dbReference type="SMART" id="SM00866">
    <property type="entry name" value="UTRA"/>
    <property type="match status" value="1"/>
</dbReference>
<evidence type="ECO:0000256" key="2">
    <source>
        <dbReference type="ARBA" id="ARBA00023125"/>
    </source>
</evidence>
<dbReference type="Gene3D" id="3.40.1410.10">
    <property type="entry name" value="Chorismate lyase-like"/>
    <property type="match status" value="1"/>
</dbReference>
<keyword evidence="2" id="KW-0238">DNA-binding</keyword>
<organism evidence="5 6">
    <name type="scientific">Novosphingobium decolorationis</name>
    <dbReference type="NCBI Taxonomy" id="2698673"/>
    <lineage>
        <taxon>Bacteria</taxon>
        <taxon>Pseudomonadati</taxon>
        <taxon>Pseudomonadota</taxon>
        <taxon>Alphaproteobacteria</taxon>
        <taxon>Sphingomonadales</taxon>
        <taxon>Sphingomonadaceae</taxon>
        <taxon>Novosphingobium</taxon>
    </lineage>
</organism>
<dbReference type="InterPro" id="IPR050679">
    <property type="entry name" value="Bact_HTH_transcr_reg"/>
</dbReference>
<proteinExistence type="predicted"/>
<dbReference type="CDD" id="cd07377">
    <property type="entry name" value="WHTH_GntR"/>
    <property type="match status" value="1"/>
</dbReference>
<dbReference type="PROSITE" id="PS50949">
    <property type="entry name" value="HTH_GNTR"/>
    <property type="match status" value="1"/>
</dbReference>
<reference evidence="5 6" key="1">
    <citation type="journal article" date="2021" name="Int. J. Syst. Evol. Microbiol.">
        <title>Novosphingobium decolorationis sp. nov., an aniline blue-decolourizing bacterium isolated from East Pacific sediment.</title>
        <authorList>
            <person name="Chen X."/>
            <person name="Dong B."/>
            <person name="Chen T."/>
            <person name="Ren N."/>
            <person name="Wang J."/>
            <person name="Xu Y."/>
            <person name="Yang J."/>
            <person name="Zhu S."/>
            <person name="Chen J."/>
        </authorList>
    </citation>
    <scope>NUCLEOTIDE SEQUENCE [LARGE SCALE GENOMIC DNA]</scope>
    <source>
        <strain evidence="5 6">502str22</strain>
    </source>
</reference>
<dbReference type="Pfam" id="PF07702">
    <property type="entry name" value="UTRA"/>
    <property type="match status" value="1"/>
</dbReference>
<evidence type="ECO:0000256" key="3">
    <source>
        <dbReference type="ARBA" id="ARBA00023163"/>
    </source>
</evidence>
<dbReference type="InterPro" id="IPR036390">
    <property type="entry name" value="WH_DNA-bd_sf"/>
</dbReference>
<evidence type="ECO:0000259" key="4">
    <source>
        <dbReference type="PROSITE" id="PS50949"/>
    </source>
</evidence>
<dbReference type="InterPro" id="IPR036388">
    <property type="entry name" value="WH-like_DNA-bd_sf"/>
</dbReference>
<dbReference type="InterPro" id="IPR000524">
    <property type="entry name" value="Tscrpt_reg_HTH_GntR"/>
</dbReference>
<dbReference type="Pfam" id="PF00392">
    <property type="entry name" value="GntR"/>
    <property type="match status" value="1"/>
</dbReference>
<dbReference type="PANTHER" id="PTHR44846">
    <property type="entry name" value="MANNOSYL-D-GLYCERATE TRANSPORT/METABOLISM SYSTEM REPRESSOR MNGR-RELATED"/>
    <property type="match status" value="1"/>
</dbReference>
<dbReference type="Proteomes" id="UP000677126">
    <property type="component" value="Chromosome"/>
</dbReference>
<evidence type="ECO:0000256" key="1">
    <source>
        <dbReference type="ARBA" id="ARBA00023015"/>
    </source>
</evidence>
<dbReference type="PANTHER" id="PTHR44846:SF17">
    <property type="entry name" value="GNTR-FAMILY TRANSCRIPTIONAL REGULATOR"/>
    <property type="match status" value="1"/>
</dbReference>
<dbReference type="InterPro" id="IPR011663">
    <property type="entry name" value="UTRA"/>
</dbReference>
<dbReference type="PRINTS" id="PR00035">
    <property type="entry name" value="HTHGNTR"/>
</dbReference>
<sequence>MCGLRCVASARVRAGVRGPCTGASQNVLDREGAVPLYHQIYLFLRDEILSGQRPFGSAMPTEQELAETYDVSRITARRVLNDLAEQNYVERKRRVGTRVIFKSPSKPIEANIDQAYDSLLAFGGGTDVKVLSVEEVAAPPRAAASLGLEAGDPVIRSVRLREMEGVAIGWIVSYVPVELAPYVTTETLASAPILRLLEDVGVKLKYATQTINAVLAFGEMVDAMGAELNSPILRITRVSYDADDRPFMLTYAHYRADRFHIRMDLNGPGTQ</sequence>
<dbReference type="SMART" id="SM00345">
    <property type="entry name" value="HTH_GNTR"/>
    <property type="match status" value="1"/>
</dbReference>
<dbReference type="Gene3D" id="1.10.10.10">
    <property type="entry name" value="Winged helix-like DNA-binding domain superfamily/Winged helix DNA-binding domain"/>
    <property type="match status" value="1"/>
</dbReference>
<name>A0ABX8EA41_9SPHN</name>
<dbReference type="SUPFAM" id="SSF64288">
    <property type="entry name" value="Chorismate lyase-like"/>
    <property type="match status" value="1"/>
</dbReference>
<keyword evidence="3" id="KW-0804">Transcription</keyword>
<protein>
    <submittedName>
        <fullName evidence="5">GntR family transcriptional regulator</fullName>
    </submittedName>
</protein>